<comment type="subcellular location">
    <subcellularLocation>
        <location evidence="1">Membrane</location>
        <topology evidence="1">Multi-pass membrane protein</topology>
    </subcellularLocation>
</comment>
<evidence type="ECO:0000256" key="4">
    <source>
        <dbReference type="ARBA" id="ARBA00022989"/>
    </source>
</evidence>
<sequence length="160" mass="17243">MSEIGKSPEVDTAIATNHDSDGSIDLRVELINLSEIDAVLAKKMALVNAAIDEIGMTPFHWKLFFLNGFGYAVDSVLVVCQNIAQTSVNQEYRSPNERLQGISLASQVGLLVGAAVWGFSADVIGRKLAFNTSLIISAIFVLIAGAMPTYVSFSVMEVKF</sequence>
<accession>A0A0A2L700</accession>
<dbReference type="InterPro" id="IPR020846">
    <property type="entry name" value="MFS_dom"/>
</dbReference>
<evidence type="ECO:0000313" key="9">
    <source>
        <dbReference type="Proteomes" id="UP000030104"/>
    </source>
</evidence>
<feature type="transmembrane region" description="Helical" evidence="6">
    <location>
        <begin position="104"/>
        <end position="121"/>
    </location>
</feature>
<comment type="caution">
    <text evidence="8">The sequence shown here is derived from an EMBL/GenBank/DDBJ whole genome shotgun (WGS) entry which is preliminary data.</text>
</comment>
<keyword evidence="2" id="KW-0813">Transport</keyword>
<proteinExistence type="predicted"/>
<keyword evidence="3 6" id="KW-0812">Transmembrane</keyword>
<dbReference type="OMA" id="CQNIAQT"/>
<keyword evidence="4 6" id="KW-1133">Transmembrane helix</keyword>
<dbReference type="SUPFAM" id="SSF103473">
    <property type="entry name" value="MFS general substrate transporter"/>
    <property type="match status" value="1"/>
</dbReference>
<dbReference type="EMBL" id="JQGA01000442">
    <property type="protein sequence ID" value="KGO75724.1"/>
    <property type="molecule type" value="Genomic_DNA"/>
</dbReference>
<dbReference type="PROSITE" id="PS50850">
    <property type="entry name" value="MFS"/>
    <property type="match status" value="1"/>
</dbReference>
<dbReference type="AlphaFoldDB" id="A0A0A2L700"/>
<dbReference type="InterPro" id="IPR005828">
    <property type="entry name" value="MFS_sugar_transport-like"/>
</dbReference>
<name>A0A0A2L700_PENIT</name>
<evidence type="ECO:0000256" key="1">
    <source>
        <dbReference type="ARBA" id="ARBA00004141"/>
    </source>
</evidence>
<dbReference type="PANTHER" id="PTHR23511">
    <property type="entry name" value="SYNAPTIC VESICLE GLYCOPROTEIN 2"/>
    <property type="match status" value="1"/>
</dbReference>
<dbReference type="Proteomes" id="UP000030104">
    <property type="component" value="Unassembled WGS sequence"/>
</dbReference>
<dbReference type="Pfam" id="PF00083">
    <property type="entry name" value="Sugar_tr"/>
    <property type="match status" value="1"/>
</dbReference>
<evidence type="ECO:0000313" key="8">
    <source>
        <dbReference type="EMBL" id="KGO75724.1"/>
    </source>
</evidence>
<evidence type="ECO:0000256" key="3">
    <source>
        <dbReference type="ARBA" id="ARBA00022692"/>
    </source>
</evidence>
<dbReference type="OrthoDB" id="3936150at2759"/>
<dbReference type="GO" id="GO:0016020">
    <property type="term" value="C:membrane"/>
    <property type="evidence" value="ECO:0007669"/>
    <property type="project" value="UniProtKB-SubCell"/>
</dbReference>
<keyword evidence="5 6" id="KW-0472">Membrane</keyword>
<dbReference type="PANTHER" id="PTHR23511:SF4">
    <property type="entry name" value="MAJOR FACILITATOR SUPERFAMILY (MFS) PROFILE DOMAIN-CONTAINING PROTEIN"/>
    <property type="match status" value="1"/>
</dbReference>
<evidence type="ECO:0000256" key="5">
    <source>
        <dbReference type="ARBA" id="ARBA00023136"/>
    </source>
</evidence>
<evidence type="ECO:0000259" key="7">
    <source>
        <dbReference type="PROSITE" id="PS50850"/>
    </source>
</evidence>
<evidence type="ECO:0000256" key="6">
    <source>
        <dbReference type="SAM" id="Phobius"/>
    </source>
</evidence>
<evidence type="ECO:0000256" key="2">
    <source>
        <dbReference type="ARBA" id="ARBA00022448"/>
    </source>
</evidence>
<dbReference type="PhylomeDB" id="A0A0A2L700"/>
<dbReference type="Gene3D" id="1.20.1250.20">
    <property type="entry name" value="MFS general substrate transporter like domains"/>
    <property type="match status" value="1"/>
</dbReference>
<dbReference type="GO" id="GO:0022857">
    <property type="term" value="F:transmembrane transporter activity"/>
    <property type="evidence" value="ECO:0007669"/>
    <property type="project" value="InterPro"/>
</dbReference>
<feature type="domain" description="Major facilitator superfamily (MFS) profile" evidence="7">
    <location>
        <begin position="60"/>
        <end position="160"/>
    </location>
</feature>
<feature type="transmembrane region" description="Helical" evidence="6">
    <location>
        <begin position="128"/>
        <end position="151"/>
    </location>
</feature>
<dbReference type="InterPro" id="IPR036259">
    <property type="entry name" value="MFS_trans_sf"/>
</dbReference>
<organism evidence="8 9">
    <name type="scientific">Penicillium italicum</name>
    <name type="common">Blue mold</name>
    <dbReference type="NCBI Taxonomy" id="40296"/>
    <lineage>
        <taxon>Eukaryota</taxon>
        <taxon>Fungi</taxon>
        <taxon>Dikarya</taxon>
        <taxon>Ascomycota</taxon>
        <taxon>Pezizomycotina</taxon>
        <taxon>Eurotiomycetes</taxon>
        <taxon>Eurotiomycetidae</taxon>
        <taxon>Eurotiales</taxon>
        <taxon>Aspergillaceae</taxon>
        <taxon>Penicillium</taxon>
    </lineage>
</organism>
<keyword evidence="9" id="KW-1185">Reference proteome</keyword>
<dbReference type="HOGENOM" id="CLU_139896_0_0_1"/>
<gene>
    <name evidence="8" type="ORF">PITC_029710</name>
</gene>
<reference evidence="8 9" key="1">
    <citation type="journal article" date="2015" name="Mol. Plant Microbe Interact.">
        <title>Genome, transcriptome, and functional analyses of Penicillium expansum provide new insights into secondary metabolism and pathogenicity.</title>
        <authorList>
            <person name="Ballester A.R."/>
            <person name="Marcet-Houben M."/>
            <person name="Levin E."/>
            <person name="Sela N."/>
            <person name="Selma-Lazaro C."/>
            <person name="Carmona L."/>
            <person name="Wisniewski M."/>
            <person name="Droby S."/>
            <person name="Gonzalez-Candelas L."/>
            <person name="Gabaldon T."/>
        </authorList>
    </citation>
    <scope>NUCLEOTIDE SEQUENCE [LARGE SCALE GENOMIC DNA]</scope>
    <source>
        <strain evidence="8 9">PHI-1</strain>
    </source>
</reference>
<protein>
    <submittedName>
        <fullName evidence="8">Major facilitator superfamily domain, general substrate transporter</fullName>
    </submittedName>
</protein>